<dbReference type="GO" id="GO:0007059">
    <property type="term" value="P:chromosome segregation"/>
    <property type="evidence" value="ECO:0007669"/>
    <property type="project" value="TreeGrafter"/>
</dbReference>
<accession>A0A7L3KDH9</accession>
<dbReference type="PANTHER" id="PTHR12353:SF1">
    <property type="entry name" value="DISKS LARGE-ASSOCIATED PROTEIN 5"/>
    <property type="match status" value="1"/>
</dbReference>
<dbReference type="GO" id="GO:0005634">
    <property type="term" value="C:nucleus"/>
    <property type="evidence" value="ECO:0007669"/>
    <property type="project" value="TreeGrafter"/>
</dbReference>
<feature type="compositionally biased region" description="Basic and acidic residues" evidence="2">
    <location>
        <begin position="264"/>
        <end position="279"/>
    </location>
</feature>
<keyword evidence="4" id="KW-1185">Reference proteome</keyword>
<dbReference type="OrthoDB" id="10023951at2759"/>
<feature type="compositionally biased region" description="Polar residues" evidence="2">
    <location>
        <begin position="72"/>
        <end position="85"/>
    </location>
</feature>
<feature type="non-terminal residue" evidence="3">
    <location>
        <position position="1"/>
    </location>
</feature>
<feature type="compositionally biased region" description="Basic and acidic residues" evidence="2">
    <location>
        <begin position="374"/>
        <end position="384"/>
    </location>
</feature>
<protein>
    <submittedName>
        <fullName evidence="3">DLGP5 protein</fullName>
    </submittedName>
</protein>
<feature type="region of interest" description="Disordered" evidence="2">
    <location>
        <begin position="1"/>
        <end position="22"/>
    </location>
</feature>
<sequence length="841" mass="92300">MAATSQFASRYKKNLSTEALRTKAARRKSILQKENRHKLFEKGRQFGLADVNVQLSKERGISELKENRELSSQENSSVKQKQAPNAATKRMNERKEMLQRYKEEKELRKLQEQREKAKKGVFKVGLYRPAAPGFLALATEESAIPKPKEKAAPAFSGRITRSKTKMQEGKTMIPTLIPTASKSSMVSAHGQSVRPTQAGHKQMSTVKVAEKEKVLQTAAQPAPNVRVTRAAASAARQVLKPTAATAGNQSQRKTANVGKQKKAVKPDPTKGIPSKHEVETNTGVDPGVKSSAADSKHSMPVELQQEQTSVENNNSSPRRPRTRSFAPQNFVFQPLSGLATYTVTPMSPSRANAFLTPSAVWNFSKSPVKIFEKSSEMKAQKPDLKSQTSAAVKGIQEQQMSTSLKGEAGESDERTSTQRSNKTTPGSTALAVKSDDIREQEHDVPYFRNILRTETEKLLSQCLQWEGNLELDIPEDAKDQICTTVGQTRLLIGERFKQFEGLVDNCEFKQGVKETMCTDLDGFWDMVNFQIEDVNKKFDNLKKLQDNEWQPLDVPSKAVVKKKAVPSAVPKAKLEAAARTAARSRLASVKAAMRDRMKQGGAAEGAHQERLPEAEKVVFEAGFFRIESPVKNFAGVLSRTPAKVANPRSSMRSLPLNVPSPLRDPEDAAAKQTPSGLKSFHPAQSLKMDQIPTEETPSLDKLPDGLEQSISVVAEEMCPVAGTAEGNKELGNPSSEPKAMDGTEEMELSAAEQGQDINMCSPERETNFAQSGEPQMHQTGAYLGAAWCSLDTDSTLWLLPQPMLDAELPFTPLKTKAQKFAAAEVFSDLIVFSPVGPSGDQ</sequence>
<proteinExistence type="inferred from homology"/>
<evidence type="ECO:0000256" key="1">
    <source>
        <dbReference type="ARBA" id="ARBA00008839"/>
    </source>
</evidence>
<feature type="compositionally biased region" description="Polar residues" evidence="2">
    <location>
        <begin position="417"/>
        <end position="427"/>
    </location>
</feature>
<evidence type="ECO:0000313" key="4">
    <source>
        <dbReference type="Proteomes" id="UP000525319"/>
    </source>
</evidence>
<feature type="region of interest" description="Disordered" evidence="2">
    <location>
        <begin position="241"/>
        <end position="325"/>
    </location>
</feature>
<feature type="compositionally biased region" description="Polar residues" evidence="2">
    <location>
        <begin position="385"/>
        <end position="404"/>
    </location>
</feature>
<feature type="compositionally biased region" description="Polar residues" evidence="2">
    <location>
        <begin position="245"/>
        <end position="254"/>
    </location>
</feature>
<reference evidence="3 4" key="1">
    <citation type="submission" date="2019-09" db="EMBL/GenBank/DDBJ databases">
        <title>Bird 10,000 Genomes (B10K) Project - Family phase.</title>
        <authorList>
            <person name="Zhang G."/>
        </authorList>
    </citation>
    <scope>NUCLEOTIDE SEQUENCE [LARGE SCALE GENOMIC DNA]</scope>
    <source>
        <strain evidence="3">B10K-DU-030-03</strain>
    </source>
</reference>
<feature type="region of interest" description="Disordered" evidence="2">
    <location>
        <begin position="644"/>
        <end position="703"/>
    </location>
</feature>
<dbReference type="GO" id="GO:0007346">
    <property type="term" value="P:regulation of mitotic cell cycle"/>
    <property type="evidence" value="ECO:0007669"/>
    <property type="project" value="TreeGrafter"/>
</dbReference>
<dbReference type="GO" id="GO:0008017">
    <property type="term" value="F:microtubule binding"/>
    <property type="evidence" value="ECO:0007669"/>
    <property type="project" value="TreeGrafter"/>
</dbReference>
<feature type="region of interest" description="Disordered" evidence="2">
    <location>
        <begin position="374"/>
        <end position="435"/>
    </location>
</feature>
<dbReference type="EMBL" id="VZTZ01024259">
    <property type="protein sequence ID" value="NXU39679.1"/>
    <property type="molecule type" value="Genomic_DNA"/>
</dbReference>
<feature type="compositionally biased region" description="Basic and acidic residues" evidence="2">
    <location>
        <begin position="407"/>
        <end position="416"/>
    </location>
</feature>
<feature type="region of interest" description="Disordered" evidence="2">
    <location>
        <begin position="64"/>
        <end position="94"/>
    </location>
</feature>
<dbReference type="PANTHER" id="PTHR12353">
    <property type="entry name" value="DISKS LARGE-ASSOCIATED PROTEIN DAP SAP90/PSD-95-ASSOCIATED PROTEIN"/>
    <property type="match status" value="1"/>
</dbReference>
<organism evidence="3 4">
    <name type="scientific">Drymodes brunneopygia</name>
    <dbReference type="NCBI Taxonomy" id="626378"/>
    <lineage>
        <taxon>Eukaryota</taxon>
        <taxon>Metazoa</taxon>
        <taxon>Chordata</taxon>
        <taxon>Craniata</taxon>
        <taxon>Vertebrata</taxon>
        <taxon>Euteleostomi</taxon>
        <taxon>Archelosauria</taxon>
        <taxon>Archosauria</taxon>
        <taxon>Dinosauria</taxon>
        <taxon>Saurischia</taxon>
        <taxon>Theropoda</taxon>
        <taxon>Coelurosauria</taxon>
        <taxon>Aves</taxon>
        <taxon>Neognathae</taxon>
        <taxon>Neoaves</taxon>
        <taxon>Telluraves</taxon>
        <taxon>Australaves</taxon>
        <taxon>Passeriformes</taxon>
        <taxon>Petroicidae</taxon>
        <taxon>Drymodes</taxon>
    </lineage>
</organism>
<dbReference type="Proteomes" id="UP000525319">
    <property type="component" value="Unassembled WGS sequence"/>
</dbReference>
<comment type="caution">
    <text evidence="3">The sequence shown here is derived from an EMBL/GenBank/DDBJ whole genome shotgun (WGS) entry which is preliminary data.</text>
</comment>
<evidence type="ECO:0000256" key="2">
    <source>
        <dbReference type="SAM" id="MobiDB-lite"/>
    </source>
</evidence>
<feature type="region of interest" description="Disordered" evidence="2">
    <location>
        <begin position="723"/>
        <end position="744"/>
    </location>
</feature>
<comment type="similarity">
    <text evidence="1">Belongs to the SAPAP family.</text>
</comment>
<dbReference type="GO" id="GO:0051642">
    <property type="term" value="P:centrosome localization"/>
    <property type="evidence" value="ECO:0007669"/>
    <property type="project" value="TreeGrafter"/>
</dbReference>
<dbReference type="InterPro" id="IPR005026">
    <property type="entry name" value="SAPAP"/>
</dbReference>
<dbReference type="GO" id="GO:0051382">
    <property type="term" value="P:kinetochore assembly"/>
    <property type="evidence" value="ECO:0007669"/>
    <property type="project" value="TreeGrafter"/>
</dbReference>
<gene>
    <name evidence="3" type="primary">Dlgap5</name>
    <name evidence="3" type="ORF">DRYBRU_R05156</name>
</gene>
<dbReference type="GO" id="GO:0005737">
    <property type="term" value="C:cytoplasm"/>
    <property type="evidence" value="ECO:0007669"/>
    <property type="project" value="TreeGrafter"/>
</dbReference>
<feature type="compositionally biased region" description="Polar residues" evidence="2">
    <location>
        <begin position="1"/>
        <end position="19"/>
    </location>
</feature>
<evidence type="ECO:0000313" key="3">
    <source>
        <dbReference type="EMBL" id="NXU39679.1"/>
    </source>
</evidence>
<feature type="region of interest" description="Disordered" evidence="2">
    <location>
        <begin position="589"/>
        <end position="610"/>
    </location>
</feature>
<dbReference type="GO" id="GO:0023052">
    <property type="term" value="P:signaling"/>
    <property type="evidence" value="ECO:0007669"/>
    <property type="project" value="InterPro"/>
</dbReference>
<dbReference type="GO" id="GO:0007052">
    <property type="term" value="P:mitotic spindle organization"/>
    <property type="evidence" value="ECO:0007669"/>
    <property type="project" value="TreeGrafter"/>
</dbReference>
<dbReference type="AlphaFoldDB" id="A0A7L3KDH9"/>
<dbReference type="GO" id="GO:0031616">
    <property type="term" value="C:spindle pole centrosome"/>
    <property type="evidence" value="ECO:0007669"/>
    <property type="project" value="TreeGrafter"/>
</dbReference>
<dbReference type="Pfam" id="PF03359">
    <property type="entry name" value="GKAP"/>
    <property type="match status" value="1"/>
</dbReference>
<feature type="non-terminal residue" evidence="3">
    <location>
        <position position="841"/>
    </location>
</feature>
<name>A0A7L3KDH9_9PASS</name>